<dbReference type="PANTHER" id="PTHR12419:SF7">
    <property type="entry name" value="OTU DOMAIN-CONTAINING PROTEIN 3"/>
    <property type="match status" value="1"/>
</dbReference>
<reference evidence="3" key="1">
    <citation type="submission" date="2022-11" db="UniProtKB">
        <authorList>
            <consortium name="WormBaseParasite"/>
        </authorList>
    </citation>
    <scope>IDENTIFICATION</scope>
</reference>
<proteinExistence type="predicted"/>
<dbReference type="InterPro" id="IPR050704">
    <property type="entry name" value="Peptidase_C85-like"/>
</dbReference>
<evidence type="ECO:0000313" key="3">
    <source>
        <dbReference type="WBParaSite" id="PSAMB.scaffold13876size2085.g35732.t1"/>
    </source>
</evidence>
<dbReference type="InterPro" id="IPR038765">
    <property type="entry name" value="Papain-like_cys_pep_sf"/>
</dbReference>
<organism evidence="2 3">
    <name type="scientific">Plectus sambesii</name>
    <dbReference type="NCBI Taxonomy" id="2011161"/>
    <lineage>
        <taxon>Eukaryota</taxon>
        <taxon>Metazoa</taxon>
        <taxon>Ecdysozoa</taxon>
        <taxon>Nematoda</taxon>
        <taxon>Chromadorea</taxon>
        <taxon>Plectida</taxon>
        <taxon>Plectina</taxon>
        <taxon>Plectoidea</taxon>
        <taxon>Plectidae</taxon>
        <taxon>Plectus</taxon>
    </lineage>
</organism>
<dbReference type="Proteomes" id="UP000887566">
    <property type="component" value="Unplaced"/>
</dbReference>
<name>A0A914UZ86_9BILA</name>
<evidence type="ECO:0000313" key="2">
    <source>
        <dbReference type="Proteomes" id="UP000887566"/>
    </source>
</evidence>
<dbReference type="PANTHER" id="PTHR12419">
    <property type="entry name" value="OTU DOMAIN CONTAINING PROTEIN"/>
    <property type="match status" value="1"/>
</dbReference>
<evidence type="ECO:0000259" key="1">
    <source>
        <dbReference type="Pfam" id="PF02338"/>
    </source>
</evidence>
<feature type="domain" description="OTU" evidence="1">
    <location>
        <begin position="169"/>
        <end position="265"/>
    </location>
</feature>
<accession>A0A914UZ86</accession>
<dbReference type="AlphaFoldDB" id="A0A914UZ86"/>
<dbReference type="WBParaSite" id="PSAMB.scaffold13876size2085.g35732.t1">
    <property type="protein sequence ID" value="PSAMB.scaffold13876size2085.g35732.t1"/>
    <property type="gene ID" value="PSAMB.scaffold13876size2085.g35732"/>
</dbReference>
<dbReference type="GO" id="GO:0016579">
    <property type="term" value="P:protein deubiquitination"/>
    <property type="evidence" value="ECO:0007669"/>
    <property type="project" value="TreeGrafter"/>
</dbReference>
<dbReference type="GO" id="GO:0004843">
    <property type="term" value="F:cysteine-type deubiquitinase activity"/>
    <property type="evidence" value="ECO:0007669"/>
    <property type="project" value="TreeGrafter"/>
</dbReference>
<keyword evidence="2" id="KW-1185">Reference proteome</keyword>
<dbReference type="Gene3D" id="3.90.70.80">
    <property type="match status" value="1"/>
</dbReference>
<sequence>MVLLHRSRQLTQMAEQLEESFIAPYIIHRLTKANITYLARMDGMVLKNMVSCAQLKLFIDKPASTAVTSISKSDESESEAYDSLSAKKNSLSPPTFQLTSIQIISNALNNDVITDRDMRFKPPTKGYMIINRSPLDVHRNEIVRPQFGTARMFERTAAPKAKNIRKIVADRNCLFRAFSFCLTSSEQHHLTIWRVLCDYMEFYSSPWQPLVGTRTIAEYLDRSVCTSGIGRDHWGTEIEILAFANMCYTMVYVYNDHDSAHKIKLYEGYGP</sequence>
<dbReference type="InterPro" id="IPR003323">
    <property type="entry name" value="OTU_dom"/>
</dbReference>
<dbReference type="SUPFAM" id="SSF54001">
    <property type="entry name" value="Cysteine proteinases"/>
    <property type="match status" value="1"/>
</dbReference>
<dbReference type="Pfam" id="PF02338">
    <property type="entry name" value="OTU"/>
    <property type="match status" value="1"/>
</dbReference>
<protein>
    <submittedName>
        <fullName evidence="3">Ubiquitinyl hydrolase 1</fullName>
    </submittedName>
</protein>